<dbReference type="AlphaFoldDB" id="A0A917WSU0"/>
<accession>A0A917WSU0</accession>
<dbReference type="EMBL" id="BMNB01000003">
    <property type="protein sequence ID" value="GGM25875.1"/>
    <property type="molecule type" value="Genomic_DNA"/>
</dbReference>
<keyword evidence="2" id="KW-0472">Membrane</keyword>
<name>A0A917WSU0_9ACTN</name>
<feature type="transmembrane region" description="Helical" evidence="2">
    <location>
        <begin position="64"/>
        <end position="83"/>
    </location>
</feature>
<keyword evidence="2" id="KW-0812">Transmembrane</keyword>
<organism evidence="3 4">
    <name type="scientific">Micromonospora sonchi</name>
    <dbReference type="NCBI Taxonomy" id="1763543"/>
    <lineage>
        <taxon>Bacteria</taxon>
        <taxon>Bacillati</taxon>
        <taxon>Actinomycetota</taxon>
        <taxon>Actinomycetes</taxon>
        <taxon>Micromonosporales</taxon>
        <taxon>Micromonosporaceae</taxon>
        <taxon>Micromonospora</taxon>
    </lineage>
</organism>
<evidence type="ECO:0000313" key="4">
    <source>
        <dbReference type="Proteomes" id="UP000608890"/>
    </source>
</evidence>
<keyword evidence="2" id="KW-1133">Transmembrane helix</keyword>
<reference evidence="3" key="1">
    <citation type="journal article" date="2014" name="Int. J. Syst. Evol. Microbiol.">
        <title>Complete genome sequence of Corynebacterium casei LMG S-19264T (=DSM 44701T), isolated from a smear-ripened cheese.</title>
        <authorList>
            <consortium name="US DOE Joint Genome Institute (JGI-PGF)"/>
            <person name="Walter F."/>
            <person name="Albersmeier A."/>
            <person name="Kalinowski J."/>
            <person name="Ruckert C."/>
        </authorList>
    </citation>
    <scope>NUCLEOTIDE SEQUENCE</scope>
    <source>
        <strain evidence="3">CGMCC 4.7312</strain>
    </source>
</reference>
<sequence>MSVGSGDRDNQERAPSRSLNVGQNELEHAVREVLVRQAATPRVPAGDPATAIIRRANRIQRCRTAAGTSLAAMVVVLATAAAMQLSGERPPAGGTVVIGEPDLESTVTGAPTSPTTSPDTKTPFADVDLVLDATIATAQGRRIALVDTGRVERAHRLADNRGWLVIGPPSLAGRYLWAVAPDGTARVLLGGADEIVLDEEGQQVAWKQGTALAVARVVNKELITTVRAEAPAEAVPLRFVGGAVLVRLAPGRPGHVLWRLQPGQLDPGTDRVSTRIFGTLPDGRLVGEVTGESPGHTCVIVLNPAGLAPTGSKCGPELGGDGPGAVSPDGRWLLVNGRSGRQERVVLVDLRRLDPSVDPVPAGPAATGEVIWSAPGTAYYADAAGRLVRMDVDRVTAGRPADPLVIAGLPDGIRPVVVSGD</sequence>
<feature type="region of interest" description="Disordered" evidence="1">
    <location>
        <begin position="1"/>
        <end position="23"/>
    </location>
</feature>
<comment type="caution">
    <text evidence="3">The sequence shown here is derived from an EMBL/GenBank/DDBJ whole genome shotgun (WGS) entry which is preliminary data.</text>
</comment>
<gene>
    <name evidence="3" type="ORF">GCM10011608_08290</name>
</gene>
<dbReference type="SUPFAM" id="SSF69322">
    <property type="entry name" value="Tricorn protease domain 2"/>
    <property type="match status" value="1"/>
</dbReference>
<evidence type="ECO:0000313" key="3">
    <source>
        <dbReference type="EMBL" id="GGM25875.1"/>
    </source>
</evidence>
<proteinExistence type="predicted"/>
<reference evidence="3" key="2">
    <citation type="submission" date="2020-09" db="EMBL/GenBank/DDBJ databases">
        <authorList>
            <person name="Sun Q."/>
            <person name="Zhou Y."/>
        </authorList>
    </citation>
    <scope>NUCLEOTIDE SEQUENCE</scope>
    <source>
        <strain evidence="3">CGMCC 4.7312</strain>
    </source>
</reference>
<protein>
    <submittedName>
        <fullName evidence="3">Uncharacterized protein</fullName>
    </submittedName>
</protein>
<dbReference type="Proteomes" id="UP000608890">
    <property type="component" value="Unassembled WGS sequence"/>
</dbReference>
<evidence type="ECO:0000256" key="1">
    <source>
        <dbReference type="SAM" id="MobiDB-lite"/>
    </source>
</evidence>
<evidence type="ECO:0000256" key="2">
    <source>
        <dbReference type="SAM" id="Phobius"/>
    </source>
</evidence>
<keyword evidence="4" id="KW-1185">Reference proteome</keyword>
<feature type="compositionally biased region" description="Basic and acidic residues" evidence="1">
    <location>
        <begin position="1"/>
        <end position="15"/>
    </location>
</feature>
<dbReference type="RefSeq" id="WP_189040899.1">
    <property type="nucleotide sequence ID" value="NZ_BMNB01000003.1"/>
</dbReference>